<proteinExistence type="predicted"/>
<accession>A0A0D0DPE7</accession>
<dbReference type="Proteomes" id="UP000054538">
    <property type="component" value="Unassembled WGS sequence"/>
</dbReference>
<keyword evidence="2" id="KW-1185">Reference proteome</keyword>
<gene>
    <name evidence="1" type="ORF">PAXRUDRAFT_15586</name>
</gene>
<dbReference type="AlphaFoldDB" id="A0A0D0DPE7"/>
<evidence type="ECO:0000313" key="1">
    <source>
        <dbReference type="EMBL" id="KIK80800.1"/>
    </source>
</evidence>
<dbReference type="InParanoid" id="A0A0D0DPE7"/>
<dbReference type="OrthoDB" id="1607513at2759"/>
<evidence type="ECO:0000313" key="2">
    <source>
        <dbReference type="Proteomes" id="UP000054538"/>
    </source>
</evidence>
<protein>
    <submittedName>
        <fullName evidence="1">Uncharacterized protein</fullName>
    </submittedName>
</protein>
<dbReference type="HOGENOM" id="CLU_155624_3_0_1"/>
<reference evidence="2" key="2">
    <citation type="submission" date="2015-01" db="EMBL/GenBank/DDBJ databases">
        <title>Evolutionary Origins and Diversification of the Mycorrhizal Mutualists.</title>
        <authorList>
            <consortium name="DOE Joint Genome Institute"/>
            <consortium name="Mycorrhizal Genomics Consortium"/>
            <person name="Kohler A."/>
            <person name="Kuo A."/>
            <person name="Nagy L.G."/>
            <person name="Floudas D."/>
            <person name="Copeland A."/>
            <person name="Barry K.W."/>
            <person name="Cichocki N."/>
            <person name="Veneault-Fourrey C."/>
            <person name="LaButti K."/>
            <person name="Lindquist E.A."/>
            <person name="Lipzen A."/>
            <person name="Lundell T."/>
            <person name="Morin E."/>
            <person name="Murat C."/>
            <person name="Riley R."/>
            <person name="Ohm R."/>
            <person name="Sun H."/>
            <person name="Tunlid A."/>
            <person name="Henrissat B."/>
            <person name="Grigoriev I.V."/>
            <person name="Hibbett D.S."/>
            <person name="Martin F."/>
        </authorList>
    </citation>
    <scope>NUCLEOTIDE SEQUENCE [LARGE SCALE GENOMIC DNA]</scope>
    <source>
        <strain evidence="2">Ve08.2h10</strain>
    </source>
</reference>
<sequence length="88" mass="10184">MVANNQSLNVIECLKFRCLLLLQDELWDQDIPRWTKLQIEIIAVWQEYLVTLKKDMDKALGNMSFTANIWGDKVLQPYLAMTGHSSAN</sequence>
<name>A0A0D0DPE7_9AGAM</name>
<reference evidence="1 2" key="1">
    <citation type="submission" date="2014-04" db="EMBL/GenBank/DDBJ databases">
        <authorList>
            <consortium name="DOE Joint Genome Institute"/>
            <person name="Kuo A."/>
            <person name="Kohler A."/>
            <person name="Jargeat P."/>
            <person name="Nagy L.G."/>
            <person name="Floudas D."/>
            <person name="Copeland A."/>
            <person name="Barry K.W."/>
            <person name="Cichocki N."/>
            <person name="Veneault-Fourrey C."/>
            <person name="LaButti K."/>
            <person name="Lindquist E.A."/>
            <person name="Lipzen A."/>
            <person name="Lundell T."/>
            <person name="Morin E."/>
            <person name="Murat C."/>
            <person name="Sun H."/>
            <person name="Tunlid A."/>
            <person name="Henrissat B."/>
            <person name="Grigoriev I.V."/>
            <person name="Hibbett D.S."/>
            <person name="Martin F."/>
            <person name="Nordberg H.P."/>
            <person name="Cantor M.N."/>
            <person name="Hua S.X."/>
        </authorList>
    </citation>
    <scope>NUCLEOTIDE SEQUENCE [LARGE SCALE GENOMIC DNA]</scope>
    <source>
        <strain evidence="1 2">Ve08.2h10</strain>
    </source>
</reference>
<organism evidence="1 2">
    <name type="scientific">Paxillus rubicundulus Ve08.2h10</name>
    <dbReference type="NCBI Taxonomy" id="930991"/>
    <lineage>
        <taxon>Eukaryota</taxon>
        <taxon>Fungi</taxon>
        <taxon>Dikarya</taxon>
        <taxon>Basidiomycota</taxon>
        <taxon>Agaricomycotina</taxon>
        <taxon>Agaricomycetes</taxon>
        <taxon>Agaricomycetidae</taxon>
        <taxon>Boletales</taxon>
        <taxon>Paxilineae</taxon>
        <taxon>Paxillaceae</taxon>
        <taxon>Paxillus</taxon>
    </lineage>
</organism>
<dbReference type="EMBL" id="KN825930">
    <property type="protein sequence ID" value="KIK80800.1"/>
    <property type="molecule type" value="Genomic_DNA"/>
</dbReference>